<dbReference type="Pfam" id="PF20791">
    <property type="entry name" value="Acyl-ACP_TE_C"/>
    <property type="match status" value="1"/>
</dbReference>
<sequence>MTSYQTVVDDGQSEAGGYLSLPGLMHIFAAAALKDEAGPVAEAVQANRLTWMVTDFTLTVEAWPRSGQGVTCSTRRSAADHLYFYRDYVLSAGQGPYALGRMAWLLADGQTHRPVPVAKAPASVMAAMAPAPLGARQLAVKRLRFRGLGPFTPAGVWRADEATIDFNGHVNHICYANWIEEAVQRRRATLDRPTFLQMSWLREVRLGERVALEVLAEGDRWLAQGKLADGRPCVRAVLAYGPEDPLV</sequence>
<dbReference type="SUPFAM" id="SSF54637">
    <property type="entry name" value="Thioesterase/thiol ester dehydrase-isomerase"/>
    <property type="match status" value="2"/>
</dbReference>
<accession>A0A1G6YCV4</accession>
<dbReference type="Pfam" id="PF01643">
    <property type="entry name" value="Acyl-ACP_TE"/>
    <property type="match status" value="1"/>
</dbReference>
<name>A0A1G6YCV4_PEPNI</name>
<evidence type="ECO:0000259" key="2">
    <source>
        <dbReference type="Pfam" id="PF20791"/>
    </source>
</evidence>
<dbReference type="InterPro" id="IPR029069">
    <property type="entry name" value="HotDog_dom_sf"/>
</dbReference>
<dbReference type="InterPro" id="IPR002864">
    <property type="entry name" value="Acyl-ACP_thioesterase_NHD"/>
</dbReference>
<dbReference type="GO" id="GO:0016790">
    <property type="term" value="F:thiolester hydrolase activity"/>
    <property type="evidence" value="ECO:0007669"/>
    <property type="project" value="InterPro"/>
</dbReference>
<dbReference type="Proteomes" id="UP000198995">
    <property type="component" value="Unassembled WGS sequence"/>
</dbReference>
<dbReference type="Gene3D" id="3.10.129.10">
    <property type="entry name" value="Hotdog Thioesterase"/>
    <property type="match status" value="1"/>
</dbReference>
<dbReference type="OrthoDB" id="9801517at2"/>
<feature type="domain" description="Acyl-ACP thioesterase N-terminal hotdog" evidence="1">
    <location>
        <begin position="11"/>
        <end position="119"/>
    </location>
</feature>
<dbReference type="STRING" id="2741.SAMN04489866_10941"/>
<gene>
    <name evidence="3" type="ORF">SAMN04489866_10941</name>
</gene>
<proteinExistence type="predicted"/>
<dbReference type="GO" id="GO:0006633">
    <property type="term" value="P:fatty acid biosynthetic process"/>
    <property type="evidence" value="ECO:0007669"/>
    <property type="project" value="InterPro"/>
</dbReference>
<keyword evidence="4" id="KW-1185">Reference proteome</keyword>
<evidence type="ECO:0000259" key="1">
    <source>
        <dbReference type="Pfam" id="PF01643"/>
    </source>
</evidence>
<evidence type="ECO:0000313" key="4">
    <source>
        <dbReference type="Proteomes" id="UP000198995"/>
    </source>
</evidence>
<organism evidence="3 4">
    <name type="scientific">Peptococcus niger</name>
    <dbReference type="NCBI Taxonomy" id="2741"/>
    <lineage>
        <taxon>Bacteria</taxon>
        <taxon>Bacillati</taxon>
        <taxon>Bacillota</taxon>
        <taxon>Clostridia</taxon>
        <taxon>Eubacteriales</taxon>
        <taxon>Peptococcaceae</taxon>
        <taxon>Peptococcus</taxon>
    </lineage>
</organism>
<dbReference type="EMBL" id="FNAF01000009">
    <property type="protein sequence ID" value="SDD88208.1"/>
    <property type="molecule type" value="Genomic_DNA"/>
</dbReference>
<feature type="domain" description="Acyl-ACP thioesterase-like C-terminal" evidence="2">
    <location>
        <begin position="164"/>
        <end position="211"/>
    </location>
</feature>
<dbReference type="AlphaFoldDB" id="A0A1G6YCV4"/>
<dbReference type="RefSeq" id="WP_091792063.1">
    <property type="nucleotide sequence ID" value="NZ_FNAF01000009.1"/>
</dbReference>
<evidence type="ECO:0000313" key="3">
    <source>
        <dbReference type="EMBL" id="SDD88208.1"/>
    </source>
</evidence>
<reference evidence="3 4" key="1">
    <citation type="submission" date="2016-10" db="EMBL/GenBank/DDBJ databases">
        <authorList>
            <person name="de Groot N.N."/>
        </authorList>
    </citation>
    <scope>NUCLEOTIDE SEQUENCE [LARGE SCALE GENOMIC DNA]</scope>
    <source>
        <strain evidence="3 4">DSM 20475</strain>
    </source>
</reference>
<dbReference type="InterPro" id="IPR049427">
    <property type="entry name" value="Acyl-ACP_TE_C"/>
</dbReference>
<protein>
    <submittedName>
        <fullName evidence="3">Acyl-ACP thioesterase</fullName>
    </submittedName>
</protein>